<dbReference type="InterPro" id="IPR050863">
    <property type="entry name" value="CenT-Element_Derived"/>
</dbReference>
<name>A0A0W8DF02_PHYNI</name>
<dbReference type="GO" id="GO:0003677">
    <property type="term" value="F:DNA binding"/>
    <property type="evidence" value="ECO:0007669"/>
    <property type="project" value="TreeGrafter"/>
</dbReference>
<sequence>MDGDGLTRCSSCCHLQWPERLSKRAAERVFGVSAKAIGRYLAGQQIGVKPGRTSALRDVEEDALVEGLLDRARRGFPATRLHLKAIVLDAISDGRAHQFGPYGPSTKWISSFLSRHSTRLTVRKARILDSARVNATERSEIEYFFAEYSDFIKNHPITPAQIYNCDETGVDPQGGAPKKVITKKGAKSVAVQIGQDRENTTVLSAISATGALIPPLFIFKGVGFPSDFLNGAPPGSKGTSTPSAFIDSDIFEEWIDHFIEHIPASRPVLLILDNHASHVGYLFDGNVFLMESIF</sequence>
<evidence type="ECO:0000313" key="2">
    <source>
        <dbReference type="EMBL" id="KUF94941.1"/>
    </source>
</evidence>
<organism evidence="2 3">
    <name type="scientific">Phytophthora nicotianae</name>
    <name type="common">Potato buckeye rot agent</name>
    <name type="synonym">Phytophthora parasitica</name>
    <dbReference type="NCBI Taxonomy" id="4792"/>
    <lineage>
        <taxon>Eukaryota</taxon>
        <taxon>Sar</taxon>
        <taxon>Stramenopiles</taxon>
        <taxon>Oomycota</taxon>
        <taxon>Peronosporomycetes</taxon>
        <taxon>Peronosporales</taxon>
        <taxon>Peronosporaceae</taxon>
        <taxon>Phytophthora</taxon>
    </lineage>
</organism>
<proteinExistence type="predicted"/>
<gene>
    <name evidence="2" type="ORF">AM588_10008905</name>
</gene>
<comment type="caution">
    <text evidence="2">The sequence shown here is derived from an EMBL/GenBank/DDBJ whole genome shotgun (WGS) entry which is preliminary data.</text>
</comment>
<dbReference type="PANTHER" id="PTHR19303">
    <property type="entry name" value="TRANSPOSON"/>
    <property type="match status" value="1"/>
</dbReference>
<dbReference type="InterPro" id="IPR004875">
    <property type="entry name" value="DDE_SF_endonuclease_dom"/>
</dbReference>
<dbReference type="EMBL" id="LNFP01000261">
    <property type="protein sequence ID" value="KUF94941.1"/>
    <property type="molecule type" value="Genomic_DNA"/>
</dbReference>
<feature type="domain" description="DDE-1" evidence="1">
    <location>
        <begin position="198"/>
        <end position="279"/>
    </location>
</feature>
<protein>
    <recommendedName>
        <fullName evidence="1">DDE-1 domain-containing protein</fullName>
    </recommendedName>
</protein>
<reference evidence="2 3" key="1">
    <citation type="submission" date="2015-11" db="EMBL/GenBank/DDBJ databases">
        <title>Genomes and virulence difference between two physiological races of Phytophthora nicotianae.</title>
        <authorList>
            <person name="Liu H."/>
            <person name="Ma X."/>
            <person name="Yu H."/>
            <person name="Fang D."/>
            <person name="Li Y."/>
            <person name="Wang X."/>
            <person name="Wang W."/>
            <person name="Dong Y."/>
            <person name="Xiao B."/>
        </authorList>
    </citation>
    <scope>NUCLEOTIDE SEQUENCE [LARGE SCALE GENOMIC DNA]</scope>
    <source>
        <strain evidence="3">race 1</strain>
    </source>
</reference>
<accession>A0A0W8DF02</accession>
<dbReference type="Proteomes" id="UP000054636">
    <property type="component" value="Unassembled WGS sequence"/>
</dbReference>
<dbReference type="Pfam" id="PF03184">
    <property type="entry name" value="DDE_1"/>
    <property type="match status" value="1"/>
</dbReference>
<dbReference type="AlphaFoldDB" id="A0A0W8DF02"/>
<dbReference type="GO" id="GO:0005634">
    <property type="term" value="C:nucleus"/>
    <property type="evidence" value="ECO:0007669"/>
    <property type="project" value="TreeGrafter"/>
</dbReference>
<evidence type="ECO:0000313" key="3">
    <source>
        <dbReference type="Proteomes" id="UP000054636"/>
    </source>
</evidence>
<dbReference type="PANTHER" id="PTHR19303:SF74">
    <property type="entry name" value="POGO TRANSPOSABLE ELEMENT WITH KRAB DOMAIN"/>
    <property type="match status" value="1"/>
</dbReference>
<evidence type="ECO:0000259" key="1">
    <source>
        <dbReference type="Pfam" id="PF03184"/>
    </source>
</evidence>